<evidence type="ECO:0000313" key="1">
    <source>
        <dbReference type="EMBL" id="EJT98137.1"/>
    </source>
</evidence>
<name>M5G302_DACPD</name>
<dbReference type="AlphaFoldDB" id="M5G302"/>
<evidence type="ECO:0000313" key="2">
    <source>
        <dbReference type="Proteomes" id="UP000030653"/>
    </source>
</evidence>
<gene>
    <name evidence="1" type="ORF">DACRYDRAFT_24652</name>
</gene>
<keyword evidence="2" id="KW-1185">Reference proteome</keyword>
<dbReference type="EMBL" id="JH795874">
    <property type="protein sequence ID" value="EJT98137.1"/>
    <property type="molecule type" value="Genomic_DNA"/>
</dbReference>
<dbReference type="Proteomes" id="UP000030653">
    <property type="component" value="Unassembled WGS sequence"/>
</dbReference>
<accession>M5G302</accession>
<protein>
    <submittedName>
        <fullName evidence="1">Uncharacterized protein</fullName>
    </submittedName>
</protein>
<reference evidence="1 2" key="1">
    <citation type="journal article" date="2012" name="Science">
        <title>The Paleozoic origin of enzymatic lignin decomposition reconstructed from 31 fungal genomes.</title>
        <authorList>
            <person name="Floudas D."/>
            <person name="Binder M."/>
            <person name="Riley R."/>
            <person name="Barry K."/>
            <person name="Blanchette R.A."/>
            <person name="Henrissat B."/>
            <person name="Martinez A.T."/>
            <person name="Otillar R."/>
            <person name="Spatafora J.W."/>
            <person name="Yadav J.S."/>
            <person name="Aerts A."/>
            <person name="Benoit I."/>
            <person name="Boyd A."/>
            <person name="Carlson A."/>
            <person name="Copeland A."/>
            <person name="Coutinho P.M."/>
            <person name="de Vries R.P."/>
            <person name="Ferreira P."/>
            <person name="Findley K."/>
            <person name="Foster B."/>
            <person name="Gaskell J."/>
            <person name="Glotzer D."/>
            <person name="Gorecki P."/>
            <person name="Heitman J."/>
            <person name="Hesse C."/>
            <person name="Hori C."/>
            <person name="Igarashi K."/>
            <person name="Jurgens J.A."/>
            <person name="Kallen N."/>
            <person name="Kersten P."/>
            <person name="Kohler A."/>
            <person name="Kuees U."/>
            <person name="Kumar T.K.A."/>
            <person name="Kuo A."/>
            <person name="LaButti K."/>
            <person name="Larrondo L.F."/>
            <person name="Lindquist E."/>
            <person name="Ling A."/>
            <person name="Lombard V."/>
            <person name="Lucas S."/>
            <person name="Lundell T."/>
            <person name="Martin R."/>
            <person name="McLaughlin D.J."/>
            <person name="Morgenstern I."/>
            <person name="Morin E."/>
            <person name="Murat C."/>
            <person name="Nagy L.G."/>
            <person name="Nolan M."/>
            <person name="Ohm R.A."/>
            <person name="Patyshakuliyeva A."/>
            <person name="Rokas A."/>
            <person name="Ruiz-Duenas F.J."/>
            <person name="Sabat G."/>
            <person name="Salamov A."/>
            <person name="Samejima M."/>
            <person name="Schmutz J."/>
            <person name="Slot J.C."/>
            <person name="St John F."/>
            <person name="Stenlid J."/>
            <person name="Sun H."/>
            <person name="Sun S."/>
            <person name="Syed K."/>
            <person name="Tsang A."/>
            <person name="Wiebenga A."/>
            <person name="Young D."/>
            <person name="Pisabarro A."/>
            <person name="Eastwood D.C."/>
            <person name="Martin F."/>
            <person name="Cullen D."/>
            <person name="Grigoriev I.V."/>
            <person name="Hibbett D.S."/>
        </authorList>
    </citation>
    <scope>NUCLEOTIDE SEQUENCE [LARGE SCALE GENOMIC DNA]</scope>
    <source>
        <strain evidence="1 2">DJM-731 SS1</strain>
    </source>
</reference>
<dbReference type="GeneID" id="63688835"/>
<dbReference type="OrthoDB" id="10365136at2759"/>
<sequence length="95" mass="11238">MQYYRDRGILARPLPPEGPERDAYYATELLGVLGFVFARNTEERRELLVKGMHPQQLERCANRWPWGEVEDKIVKFYPEFGPRRRPRESRSGGED</sequence>
<proteinExistence type="predicted"/>
<dbReference type="RefSeq" id="XP_040625035.1">
    <property type="nucleotide sequence ID" value="XM_040773773.1"/>
</dbReference>
<dbReference type="HOGENOM" id="CLU_2372761_0_0_1"/>
<organism evidence="1 2">
    <name type="scientific">Dacryopinax primogenitus (strain DJM 731)</name>
    <name type="common">Brown rot fungus</name>
    <dbReference type="NCBI Taxonomy" id="1858805"/>
    <lineage>
        <taxon>Eukaryota</taxon>
        <taxon>Fungi</taxon>
        <taxon>Dikarya</taxon>
        <taxon>Basidiomycota</taxon>
        <taxon>Agaricomycotina</taxon>
        <taxon>Dacrymycetes</taxon>
        <taxon>Dacrymycetales</taxon>
        <taxon>Dacrymycetaceae</taxon>
        <taxon>Dacryopinax</taxon>
    </lineage>
</organism>